<evidence type="ECO:0008006" key="5">
    <source>
        <dbReference type="Google" id="ProtNLM"/>
    </source>
</evidence>
<gene>
    <name evidence="3" type="ORF">BDK51DRAFT_52125</name>
</gene>
<feature type="region of interest" description="Disordered" evidence="1">
    <location>
        <begin position="47"/>
        <end position="69"/>
    </location>
</feature>
<reference evidence="4" key="1">
    <citation type="journal article" date="2018" name="Nat. Microbiol.">
        <title>Leveraging single-cell genomics to expand the fungal tree of life.</title>
        <authorList>
            <person name="Ahrendt S.R."/>
            <person name="Quandt C.A."/>
            <person name="Ciobanu D."/>
            <person name="Clum A."/>
            <person name="Salamov A."/>
            <person name="Andreopoulos B."/>
            <person name="Cheng J.F."/>
            <person name="Woyke T."/>
            <person name="Pelin A."/>
            <person name="Henrissat B."/>
            <person name="Reynolds N.K."/>
            <person name="Benny G.L."/>
            <person name="Smith M.E."/>
            <person name="James T.Y."/>
            <person name="Grigoriev I.V."/>
        </authorList>
    </citation>
    <scope>NUCLEOTIDE SEQUENCE [LARGE SCALE GENOMIC DNA]</scope>
</reference>
<evidence type="ECO:0000313" key="3">
    <source>
        <dbReference type="EMBL" id="RKO84531.1"/>
    </source>
</evidence>
<sequence>MLPVAAFLAASLLARSVDAHGFVYGFDASAPGVTRNIEALDTDIDSLRNPEPKDGPICRGAARSGTETPLSLKSGEPVTIILALSVGAQHVGPCQVDILDADDLSAPAIPLTSIDGPNGCARPPIAQFDTDKSPASGQCPKAIPQNLVTDDMCLHPWTFTPSFDASQLPASPVLRWKWQATHISVTDPELYESCIDVSIGGDATGTPAKLSPRPRKSVTAEPTATTAAPDAESTTTDAEHTTAAVEPSSTADDLEPTPTPEASFSSSSSCTSGQFRCTTDGGFQECVFGAWDAAMPCAAGTKCQQTGTSIACGWP</sequence>
<feature type="compositionally biased region" description="Low complexity" evidence="1">
    <location>
        <begin position="219"/>
        <end position="236"/>
    </location>
</feature>
<evidence type="ECO:0000313" key="4">
    <source>
        <dbReference type="Proteomes" id="UP000269721"/>
    </source>
</evidence>
<accession>A0A4P9VXQ3</accession>
<feature type="signal peptide" evidence="2">
    <location>
        <begin position="1"/>
        <end position="19"/>
    </location>
</feature>
<proteinExistence type="predicted"/>
<keyword evidence="4" id="KW-1185">Reference proteome</keyword>
<dbReference type="Proteomes" id="UP000269721">
    <property type="component" value="Unassembled WGS sequence"/>
</dbReference>
<dbReference type="OrthoDB" id="5559126at2759"/>
<name>A0A4P9VXQ3_9FUNG</name>
<dbReference type="AlphaFoldDB" id="A0A4P9VXQ3"/>
<dbReference type="EMBL" id="ML000002">
    <property type="protein sequence ID" value="RKO84531.1"/>
    <property type="molecule type" value="Genomic_DNA"/>
</dbReference>
<feature type="compositionally biased region" description="Basic and acidic residues" evidence="1">
    <location>
        <begin position="47"/>
        <end position="56"/>
    </location>
</feature>
<organism evidence="3 4">
    <name type="scientific">Blyttiomyces helicus</name>
    <dbReference type="NCBI Taxonomy" id="388810"/>
    <lineage>
        <taxon>Eukaryota</taxon>
        <taxon>Fungi</taxon>
        <taxon>Fungi incertae sedis</taxon>
        <taxon>Chytridiomycota</taxon>
        <taxon>Chytridiomycota incertae sedis</taxon>
        <taxon>Chytridiomycetes</taxon>
        <taxon>Chytridiomycetes incertae sedis</taxon>
        <taxon>Blyttiomyces</taxon>
    </lineage>
</organism>
<feature type="compositionally biased region" description="Low complexity" evidence="1">
    <location>
        <begin position="260"/>
        <end position="271"/>
    </location>
</feature>
<evidence type="ECO:0000256" key="2">
    <source>
        <dbReference type="SAM" id="SignalP"/>
    </source>
</evidence>
<evidence type="ECO:0000256" key="1">
    <source>
        <dbReference type="SAM" id="MobiDB-lite"/>
    </source>
</evidence>
<feature type="region of interest" description="Disordered" evidence="1">
    <location>
        <begin position="202"/>
        <end position="271"/>
    </location>
</feature>
<protein>
    <recommendedName>
        <fullName evidence="5">Chitin-binding type-4 domain-containing protein</fullName>
    </recommendedName>
</protein>
<feature type="chain" id="PRO_5020313229" description="Chitin-binding type-4 domain-containing protein" evidence="2">
    <location>
        <begin position="20"/>
        <end position="315"/>
    </location>
</feature>
<keyword evidence="2" id="KW-0732">Signal</keyword>